<dbReference type="EMBL" id="JAMFMA010000002">
    <property type="protein sequence ID" value="MCL6274508.1"/>
    <property type="molecule type" value="Genomic_DNA"/>
</dbReference>
<name>A0ABT0PSZ2_9FLAO</name>
<evidence type="ECO:0000313" key="2">
    <source>
        <dbReference type="Proteomes" id="UP001203607"/>
    </source>
</evidence>
<protein>
    <submittedName>
        <fullName evidence="1">Uncharacterized protein</fullName>
    </submittedName>
</protein>
<accession>A0ABT0PSZ2</accession>
<evidence type="ECO:0000313" key="1">
    <source>
        <dbReference type="EMBL" id="MCL6274508.1"/>
    </source>
</evidence>
<dbReference type="RefSeq" id="WP_249657685.1">
    <property type="nucleotide sequence ID" value="NZ_JAMFMA010000002.1"/>
</dbReference>
<gene>
    <name evidence="1" type="ORF">M3P19_10830</name>
</gene>
<keyword evidence="2" id="KW-1185">Reference proteome</keyword>
<proteinExistence type="predicted"/>
<dbReference type="Proteomes" id="UP001203607">
    <property type="component" value="Unassembled WGS sequence"/>
</dbReference>
<organism evidence="1 2">
    <name type="scientific">Flagellimonas spongiicola</name>
    <dbReference type="NCBI Taxonomy" id="2942208"/>
    <lineage>
        <taxon>Bacteria</taxon>
        <taxon>Pseudomonadati</taxon>
        <taxon>Bacteroidota</taxon>
        <taxon>Flavobacteriia</taxon>
        <taxon>Flavobacteriales</taxon>
        <taxon>Flavobacteriaceae</taxon>
        <taxon>Flagellimonas</taxon>
    </lineage>
</organism>
<comment type="caution">
    <text evidence="1">The sequence shown here is derived from an EMBL/GenBank/DDBJ whole genome shotgun (WGS) entry which is preliminary data.</text>
</comment>
<sequence length="185" mass="21666">MSNLTDEIKDIEIKTGQNFHFDLDREFELISTNLGLKEQEFLKADFEFFLDKGKFLVINTFGGGILFLKVPELIEKIKVDYRADKKDFKASVIFESDIRKAENIKYKPEIGKIESTNWNTKAIFPNFYQYESKIQKALLIIVGKIIKRICEYGRTNFAYMKIENEFEIELLINGLIESKLKVELN</sequence>
<reference evidence="1 2" key="1">
    <citation type="submission" date="2022-05" db="EMBL/GenBank/DDBJ databases">
        <authorList>
            <person name="Park J.-S."/>
        </authorList>
    </citation>
    <scope>NUCLEOTIDE SEQUENCE [LARGE SCALE GENOMIC DNA]</scope>
    <source>
        <strain evidence="1 2">2012CJ35-5</strain>
    </source>
</reference>